<protein>
    <recommendedName>
        <fullName evidence="6">Large ribosomal subunit protein eL19</fullName>
    </recommendedName>
    <alternativeName>
        <fullName evidence="7">60S ribosomal protein L19</fullName>
    </alternativeName>
</protein>
<evidence type="ECO:0000256" key="1">
    <source>
        <dbReference type="ARBA" id="ARBA00011082"/>
    </source>
</evidence>
<sequence length="250" mass="29179">MRTGSKHNVIRFFPSFRSRGGMERGRMGGGEVYLECRQPGLEGGIAPPEPPPPQLAFRGHARLASSVLRCGKKKVWLDPNETNEIANANSRQQIRKLVKDGLIIRKPVTVHSRARCRKNTLARRKGRHTGIGKRKGTANARMPEKLSWMRRMRILRRLLRRYRESHKIDRHMYHSLYLKVKGNVFKNKRILMEHIHKLKADKARKKLLCDQAEARRSKTKEARKRREERLAAKKEEIIKTLSKEEETTKK</sequence>
<feature type="domain" description="Large ribosomal subunit protein eL19" evidence="9">
    <location>
        <begin position="56"/>
        <end position="199"/>
    </location>
</feature>
<proteinExistence type="inferred from homology"/>
<dbReference type="InterPro" id="IPR057260">
    <property type="entry name" value="Ribosomal_L19e_C"/>
</dbReference>
<dbReference type="InterPro" id="IPR000196">
    <property type="entry name" value="Ribosomal_eL19_dom"/>
</dbReference>
<dbReference type="SUPFAM" id="SSF48140">
    <property type="entry name" value="Ribosomal protein L19 (L19e)"/>
    <property type="match status" value="1"/>
</dbReference>
<dbReference type="AlphaFoldDB" id="A0A8C7MUT1"/>
<dbReference type="PANTHER" id="PTHR10722">
    <property type="entry name" value="60S RIBOSOMAL PROTEIN L19"/>
    <property type="match status" value="1"/>
</dbReference>
<evidence type="ECO:0000256" key="7">
    <source>
        <dbReference type="ARBA" id="ARBA00035324"/>
    </source>
</evidence>
<reference evidence="10" key="1">
    <citation type="submission" date="2025-08" db="UniProtKB">
        <authorList>
            <consortium name="Ensembl"/>
        </authorList>
    </citation>
    <scope>IDENTIFICATION</scope>
</reference>
<comment type="subunit">
    <text evidence="2">Component of the large ribosomal subunit.</text>
</comment>
<evidence type="ECO:0000256" key="5">
    <source>
        <dbReference type="ARBA" id="ARBA00034092"/>
    </source>
</evidence>
<evidence type="ECO:0000256" key="4">
    <source>
        <dbReference type="ARBA" id="ARBA00023274"/>
    </source>
</evidence>
<evidence type="ECO:0000313" key="11">
    <source>
        <dbReference type="Proteomes" id="UP000694557"/>
    </source>
</evidence>
<comment type="function">
    <text evidence="5">Component of the large ribosomal subunit. The ribosome is a large ribonucleoprotein complex responsible for the synthesis of proteins in the cell.</text>
</comment>
<dbReference type="GO" id="GO:0022625">
    <property type="term" value="C:cytosolic large ribosomal subunit"/>
    <property type="evidence" value="ECO:0007669"/>
    <property type="project" value="InterPro"/>
</dbReference>
<organism evidence="10 11">
    <name type="scientific">Oncorhynchus kisutch</name>
    <name type="common">Coho salmon</name>
    <name type="synonym">Salmo kisutch</name>
    <dbReference type="NCBI Taxonomy" id="8019"/>
    <lineage>
        <taxon>Eukaryota</taxon>
        <taxon>Metazoa</taxon>
        <taxon>Chordata</taxon>
        <taxon>Craniata</taxon>
        <taxon>Vertebrata</taxon>
        <taxon>Euteleostomi</taxon>
        <taxon>Actinopterygii</taxon>
        <taxon>Neopterygii</taxon>
        <taxon>Teleostei</taxon>
        <taxon>Protacanthopterygii</taxon>
        <taxon>Salmoniformes</taxon>
        <taxon>Salmonidae</taxon>
        <taxon>Salmoninae</taxon>
        <taxon>Oncorhynchus</taxon>
    </lineage>
</organism>
<evidence type="ECO:0000256" key="3">
    <source>
        <dbReference type="ARBA" id="ARBA00022980"/>
    </source>
</evidence>
<keyword evidence="4" id="KW-0687">Ribonucleoprotein</keyword>
<dbReference type="NCBIfam" id="NF006343">
    <property type="entry name" value="PRK08570.1"/>
    <property type="match status" value="1"/>
</dbReference>
<accession>A0A8C7MUT1</accession>
<dbReference type="FunFam" id="1.10.1650.10:FF:000001">
    <property type="entry name" value="Ribosomal protein L19"/>
    <property type="match status" value="1"/>
</dbReference>
<dbReference type="GO" id="GO:0003723">
    <property type="term" value="F:RNA binding"/>
    <property type="evidence" value="ECO:0007669"/>
    <property type="project" value="InterPro"/>
</dbReference>
<dbReference type="SMART" id="SM01416">
    <property type="entry name" value="Ribosomal_L19e"/>
    <property type="match status" value="1"/>
</dbReference>
<dbReference type="InterPro" id="IPR015972">
    <property type="entry name" value="Ribosomal_eL19_dom1"/>
</dbReference>
<dbReference type="GeneTree" id="ENSGT00390000012628"/>
<gene>
    <name evidence="10" type="primary">RPL19</name>
    <name evidence="10" type="synonym">LOC109898389</name>
</gene>
<evidence type="ECO:0000256" key="6">
    <source>
        <dbReference type="ARBA" id="ARBA00035217"/>
    </source>
</evidence>
<dbReference type="InterPro" id="IPR057259">
    <property type="entry name" value="Ribosomal_L19e"/>
</dbReference>
<dbReference type="Pfam" id="PF01280">
    <property type="entry name" value="Ribosomal_L19e"/>
    <property type="match status" value="1"/>
</dbReference>
<name>A0A8C7MUT1_ONCKI</name>
<dbReference type="Pfam" id="PF25476">
    <property type="entry name" value="Ribosomal_L19e_C"/>
    <property type="match status" value="1"/>
</dbReference>
<evidence type="ECO:0000256" key="2">
    <source>
        <dbReference type="ARBA" id="ARBA00011133"/>
    </source>
</evidence>
<dbReference type="GO" id="GO:0006412">
    <property type="term" value="P:translation"/>
    <property type="evidence" value="ECO:0007669"/>
    <property type="project" value="InterPro"/>
</dbReference>
<dbReference type="Gene3D" id="1.10.1200.240">
    <property type="match status" value="1"/>
</dbReference>
<dbReference type="CDD" id="cd01417">
    <property type="entry name" value="Ribosomal_L19e_E"/>
    <property type="match status" value="1"/>
</dbReference>
<feature type="coiled-coil region" evidence="8">
    <location>
        <begin position="195"/>
        <end position="244"/>
    </location>
</feature>
<dbReference type="Ensembl" id="ENSOKIT00005085177.1">
    <property type="protein sequence ID" value="ENSOKIP00005079961.1"/>
    <property type="gene ID" value="ENSOKIG00005034484.1"/>
</dbReference>
<dbReference type="GO" id="GO:0003735">
    <property type="term" value="F:structural constituent of ribosome"/>
    <property type="evidence" value="ECO:0007669"/>
    <property type="project" value="InterPro"/>
</dbReference>
<dbReference type="InterPro" id="IPR039547">
    <property type="entry name" value="Ribosomal_eL19"/>
</dbReference>
<dbReference type="FunFam" id="1.10.1200.240:FF:000001">
    <property type="entry name" value="Ribosomal protein L19"/>
    <property type="match status" value="1"/>
</dbReference>
<dbReference type="InterPro" id="IPR035970">
    <property type="entry name" value="60S_ribosomal_eL19_sf"/>
</dbReference>
<evidence type="ECO:0000313" key="10">
    <source>
        <dbReference type="Ensembl" id="ENSOKIP00005079961.1"/>
    </source>
</evidence>
<reference evidence="10" key="2">
    <citation type="submission" date="2025-09" db="UniProtKB">
        <authorList>
            <consortium name="Ensembl"/>
        </authorList>
    </citation>
    <scope>IDENTIFICATION</scope>
</reference>
<keyword evidence="11" id="KW-1185">Reference proteome</keyword>
<keyword evidence="3" id="KW-0689">Ribosomal protein</keyword>
<dbReference type="InterPro" id="IPR033935">
    <property type="entry name" value="Ribosomal_eL19_euk"/>
</dbReference>
<keyword evidence="8" id="KW-0175">Coiled coil</keyword>
<evidence type="ECO:0000256" key="8">
    <source>
        <dbReference type="SAM" id="Coils"/>
    </source>
</evidence>
<dbReference type="Proteomes" id="UP000694557">
    <property type="component" value="Unassembled WGS sequence"/>
</dbReference>
<comment type="similarity">
    <text evidence="1">Belongs to the eukaryotic ribosomal protein eL19 family.</text>
</comment>
<evidence type="ECO:0000259" key="9">
    <source>
        <dbReference type="SMART" id="SM01416"/>
    </source>
</evidence>
<dbReference type="Gene3D" id="1.10.1650.10">
    <property type="match status" value="1"/>
</dbReference>